<organism evidence="2 3">
    <name type="scientific">Ogataea polymorpha</name>
    <dbReference type="NCBI Taxonomy" id="460523"/>
    <lineage>
        <taxon>Eukaryota</taxon>
        <taxon>Fungi</taxon>
        <taxon>Dikarya</taxon>
        <taxon>Ascomycota</taxon>
        <taxon>Saccharomycotina</taxon>
        <taxon>Pichiomycetes</taxon>
        <taxon>Pichiales</taxon>
        <taxon>Pichiaceae</taxon>
        <taxon>Ogataea</taxon>
    </lineage>
</organism>
<dbReference type="Proteomes" id="UP000788993">
    <property type="component" value="Unassembled WGS sequence"/>
</dbReference>
<reference evidence="2" key="2">
    <citation type="submission" date="2021-01" db="EMBL/GenBank/DDBJ databases">
        <authorList>
            <person name="Schikora-Tamarit M.A."/>
        </authorList>
    </citation>
    <scope>NUCLEOTIDE SEQUENCE</scope>
    <source>
        <strain evidence="2">NCAIM Y.01608</strain>
    </source>
</reference>
<protein>
    <submittedName>
        <fullName evidence="2">Uncharacterized protein</fullName>
    </submittedName>
</protein>
<dbReference type="AlphaFoldDB" id="A0A9P8T970"/>
<reference evidence="2" key="1">
    <citation type="journal article" date="2021" name="Open Biol.">
        <title>Shared evolutionary footprints suggest mitochondrial oxidative damage underlies multiple complex I losses in fungi.</title>
        <authorList>
            <person name="Schikora-Tamarit M.A."/>
            <person name="Marcet-Houben M."/>
            <person name="Nosek J."/>
            <person name="Gabaldon T."/>
        </authorList>
    </citation>
    <scope>NUCLEOTIDE SEQUENCE</scope>
    <source>
        <strain evidence="2">NCAIM Y.01608</strain>
    </source>
</reference>
<evidence type="ECO:0000256" key="1">
    <source>
        <dbReference type="SAM" id="MobiDB-lite"/>
    </source>
</evidence>
<name>A0A9P8T970_9ASCO</name>
<dbReference type="EMBL" id="JAEUBD010000983">
    <property type="protein sequence ID" value="KAH3669980.1"/>
    <property type="molecule type" value="Genomic_DNA"/>
</dbReference>
<comment type="caution">
    <text evidence="2">The sequence shown here is derived from an EMBL/GenBank/DDBJ whole genome shotgun (WGS) entry which is preliminary data.</text>
</comment>
<keyword evidence="3" id="KW-1185">Reference proteome</keyword>
<feature type="compositionally biased region" description="Low complexity" evidence="1">
    <location>
        <begin position="344"/>
        <end position="355"/>
    </location>
</feature>
<sequence>MSCTLYSMTLHSCFGGPGGQRGGRSPVVSQSTGAESGIVVVLVSWLEQALSKLRQASNLFLDIDSLQRSNCGWSSNQNNKDDENTKSRAVPLSGPESDIGVVTLELSGQEQQSHKFENQSLDIDHGDQSDQHSAKVESFQNPHDNEEHKIDHNCNSVRNCSHDGTCLLAAQSKHWTCTARQSQTTKQDTNVNDNWSQRTNDQSQHRVNWFSINHTGLSVHKGVSNKTTSSVDHTWKSIREEDVGSMSSCSITSSLLGVITDDLSLETGHSRSGQSNVANPRVSVPFGVTSGQPSDEISVVNKSSLPMCNCSEQQHNHTSSTNVNGGVGKSGIQHREWNSSSRKTSSGGNVSSTTNANIVQQRRRVDLSDEHLKQWRKRQEMSTKSVRTLPHTSLDQFLNKQWNKGNEENNENRQCVTSNPVNGRHQLVTSQRILNIRNWLVSVVET</sequence>
<evidence type="ECO:0000313" key="3">
    <source>
        <dbReference type="Proteomes" id="UP000788993"/>
    </source>
</evidence>
<accession>A0A9P8T970</accession>
<feature type="compositionally biased region" description="Basic and acidic residues" evidence="1">
    <location>
        <begin position="122"/>
        <end position="135"/>
    </location>
</feature>
<gene>
    <name evidence="2" type="ORF">OGATHE_002793</name>
</gene>
<feature type="compositionally biased region" description="Polar residues" evidence="1">
    <location>
        <begin position="312"/>
        <end position="324"/>
    </location>
</feature>
<feature type="region of interest" description="Disordered" evidence="1">
    <location>
        <begin position="122"/>
        <end position="147"/>
    </location>
</feature>
<proteinExistence type="predicted"/>
<evidence type="ECO:0000313" key="2">
    <source>
        <dbReference type="EMBL" id="KAH3669980.1"/>
    </source>
</evidence>
<feature type="region of interest" description="Disordered" evidence="1">
    <location>
        <begin position="312"/>
        <end position="365"/>
    </location>
</feature>
<feature type="region of interest" description="Disordered" evidence="1">
    <location>
        <begin position="267"/>
        <end position="293"/>
    </location>
</feature>
<feature type="region of interest" description="Disordered" evidence="1">
    <location>
        <begin position="73"/>
        <end position="96"/>
    </location>
</feature>